<dbReference type="Pfam" id="PF01774">
    <property type="entry name" value="UreD"/>
    <property type="match status" value="1"/>
</dbReference>
<dbReference type="HAMAP" id="MF_01384">
    <property type="entry name" value="UreD"/>
    <property type="match status" value="1"/>
</dbReference>
<proteinExistence type="inferred from homology"/>
<keyword evidence="3" id="KW-0963">Cytoplasm</keyword>
<keyword evidence="5" id="KW-1185">Reference proteome</keyword>
<dbReference type="InterPro" id="IPR002669">
    <property type="entry name" value="UreD"/>
</dbReference>
<protein>
    <recommendedName>
        <fullName evidence="3">Urease accessory protein UreD</fullName>
    </recommendedName>
</protein>
<dbReference type="PANTHER" id="PTHR33643:SF1">
    <property type="entry name" value="UREASE ACCESSORY PROTEIN D"/>
    <property type="match status" value="1"/>
</dbReference>
<gene>
    <name evidence="3" type="primary">ureD</name>
    <name evidence="4" type="ordered locus">Tcur_3207</name>
</gene>
<dbReference type="STRING" id="471852.Tcur_3207"/>
<comment type="subunit">
    <text evidence="3">UreD, UreF and UreG form a complex that acts as a GTP-hydrolysis-dependent molecular chaperone, activating the urease apoprotein by helping to assemble the nickel containing metallocenter of UreC. The UreE protein probably delivers the nickel.</text>
</comment>
<evidence type="ECO:0000256" key="3">
    <source>
        <dbReference type="HAMAP-Rule" id="MF_01384"/>
    </source>
</evidence>
<comment type="function">
    <text evidence="3">Required for maturation of urease via the functional incorporation of the urease nickel metallocenter.</text>
</comment>
<dbReference type="Proteomes" id="UP000001918">
    <property type="component" value="Chromosome"/>
</dbReference>
<dbReference type="RefSeq" id="WP_012853532.1">
    <property type="nucleotide sequence ID" value="NC_013510.1"/>
</dbReference>
<keyword evidence="3" id="KW-0996">Nickel insertion</keyword>
<comment type="subcellular location">
    <subcellularLocation>
        <location evidence="3">Cytoplasm</location>
    </subcellularLocation>
</comment>
<comment type="similarity">
    <text evidence="1 3">Belongs to the UreD family.</text>
</comment>
<dbReference type="GO" id="GO:0005737">
    <property type="term" value="C:cytoplasm"/>
    <property type="evidence" value="ECO:0007669"/>
    <property type="project" value="UniProtKB-SubCell"/>
</dbReference>
<sequence>MSRRYAARAAVVAEAGPHGRTRLSELRSDGPLALRQTPDAVYLVGAAAGPLGGDELTLEVVVGPGARLAIRSVASTLVLPGEGESRFTVRARVGAGGHLDFAPEPTVAAAGSRHRATASIDLAEGGALRWREELILGRHGERPGRHAGRLDVTYGGRPLLRHELDLTDPAVRTSGAVLGGAGAVGSVLLAGPGLTASGRDSAAHAAEGLAVLPLAGPGVLVTALGAGSAQLRRRLEEGEALALGRARPGTGAARIA</sequence>
<evidence type="ECO:0000256" key="1">
    <source>
        <dbReference type="ARBA" id="ARBA00007177"/>
    </source>
</evidence>
<dbReference type="HOGENOM" id="CLU_055097_2_0_11"/>
<dbReference type="eggNOG" id="COG0829">
    <property type="taxonomic scope" value="Bacteria"/>
</dbReference>
<evidence type="ECO:0000256" key="2">
    <source>
        <dbReference type="ARBA" id="ARBA00023186"/>
    </source>
</evidence>
<dbReference type="GO" id="GO:0016151">
    <property type="term" value="F:nickel cation binding"/>
    <property type="evidence" value="ECO:0007669"/>
    <property type="project" value="UniProtKB-UniRule"/>
</dbReference>
<evidence type="ECO:0000313" key="4">
    <source>
        <dbReference type="EMBL" id="ACY98748.1"/>
    </source>
</evidence>
<evidence type="ECO:0000313" key="5">
    <source>
        <dbReference type="Proteomes" id="UP000001918"/>
    </source>
</evidence>
<organism evidence="4 5">
    <name type="scientific">Thermomonospora curvata (strain ATCC 19995 / DSM 43183 / JCM 3096 / KCTC 9072 / NBRC 15933 / NCIMB 10081 / Henssen B9)</name>
    <dbReference type="NCBI Taxonomy" id="471852"/>
    <lineage>
        <taxon>Bacteria</taxon>
        <taxon>Bacillati</taxon>
        <taxon>Actinomycetota</taxon>
        <taxon>Actinomycetes</taxon>
        <taxon>Streptosporangiales</taxon>
        <taxon>Thermomonosporaceae</taxon>
        <taxon>Thermomonospora</taxon>
    </lineage>
</organism>
<dbReference type="AlphaFoldDB" id="D1A9R2"/>
<name>D1A9R2_THECD</name>
<dbReference type="PANTHER" id="PTHR33643">
    <property type="entry name" value="UREASE ACCESSORY PROTEIN D"/>
    <property type="match status" value="1"/>
</dbReference>
<dbReference type="EMBL" id="CP001738">
    <property type="protein sequence ID" value="ACY98748.1"/>
    <property type="molecule type" value="Genomic_DNA"/>
</dbReference>
<keyword evidence="2 3" id="KW-0143">Chaperone</keyword>
<accession>D1A9R2</accession>
<dbReference type="KEGG" id="tcu:Tcur_3207"/>
<dbReference type="OrthoDB" id="8677206at2"/>
<reference evidence="4 5" key="1">
    <citation type="journal article" date="2011" name="Stand. Genomic Sci.">
        <title>Complete genome sequence of Thermomonospora curvata type strain (B9).</title>
        <authorList>
            <person name="Chertkov O."/>
            <person name="Sikorski J."/>
            <person name="Nolan M."/>
            <person name="Lapidus A."/>
            <person name="Lucas S."/>
            <person name="Del Rio T.G."/>
            <person name="Tice H."/>
            <person name="Cheng J.F."/>
            <person name="Goodwin L."/>
            <person name="Pitluck S."/>
            <person name="Liolios K."/>
            <person name="Ivanova N."/>
            <person name="Mavromatis K."/>
            <person name="Mikhailova N."/>
            <person name="Ovchinnikova G."/>
            <person name="Pati A."/>
            <person name="Chen A."/>
            <person name="Palaniappan K."/>
            <person name="Djao O.D."/>
            <person name="Land M."/>
            <person name="Hauser L."/>
            <person name="Chang Y.J."/>
            <person name="Jeffries C.D."/>
            <person name="Brettin T."/>
            <person name="Han C."/>
            <person name="Detter J.C."/>
            <person name="Rohde M."/>
            <person name="Goker M."/>
            <person name="Woyke T."/>
            <person name="Bristow J."/>
            <person name="Eisen J.A."/>
            <person name="Markowitz V."/>
            <person name="Hugenholtz P."/>
            <person name="Klenk H.P."/>
            <person name="Kyrpides N.C."/>
        </authorList>
    </citation>
    <scope>NUCLEOTIDE SEQUENCE [LARGE SCALE GENOMIC DNA]</scope>
    <source>
        <strain evidence="5">ATCC 19995 / DSM 43183 / JCM 3096 / KCTC 9072 / NBRC 15933 / NCIMB 10081 / Henssen B9</strain>
    </source>
</reference>